<evidence type="ECO:0008006" key="10">
    <source>
        <dbReference type="Google" id="ProtNLM"/>
    </source>
</evidence>
<gene>
    <name evidence="8" type="ORF">C8N42_1571</name>
</gene>
<dbReference type="GO" id="GO:0016740">
    <property type="term" value="F:transferase activity"/>
    <property type="evidence" value="ECO:0007669"/>
    <property type="project" value="UniProtKB-KW"/>
</dbReference>
<dbReference type="GO" id="GO:0009252">
    <property type="term" value="P:peptidoglycan biosynthetic process"/>
    <property type="evidence" value="ECO:0007669"/>
    <property type="project" value="UniProtKB-UniPathway"/>
</dbReference>
<dbReference type="SUPFAM" id="SSF141523">
    <property type="entry name" value="L,D-transpeptidase catalytic domain-like"/>
    <property type="match status" value="1"/>
</dbReference>
<name>A0A2T5GV34_9RHOB</name>
<keyword evidence="3" id="KW-0808">Transferase</keyword>
<comment type="similarity">
    <text evidence="2">Belongs to the YkuD family.</text>
</comment>
<evidence type="ECO:0000256" key="3">
    <source>
        <dbReference type="ARBA" id="ARBA00022679"/>
    </source>
</evidence>
<feature type="compositionally biased region" description="Basic residues" evidence="7">
    <location>
        <begin position="1"/>
        <end position="11"/>
    </location>
</feature>
<comment type="pathway">
    <text evidence="1">Cell wall biogenesis; peptidoglycan biosynthesis.</text>
</comment>
<dbReference type="InterPro" id="IPR005490">
    <property type="entry name" value="LD_TPept_cat_dom"/>
</dbReference>
<dbReference type="GO" id="GO:0008360">
    <property type="term" value="P:regulation of cell shape"/>
    <property type="evidence" value="ECO:0007669"/>
    <property type="project" value="UniProtKB-KW"/>
</dbReference>
<feature type="region of interest" description="Disordered" evidence="7">
    <location>
        <begin position="1"/>
        <end position="20"/>
    </location>
</feature>
<dbReference type="UniPathway" id="UPA00219"/>
<dbReference type="GO" id="GO:0004180">
    <property type="term" value="F:carboxypeptidase activity"/>
    <property type="evidence" value="ECO:0007669"/>
    <property type="project" value="UniProtKB-ARBA"/>
</dbReference>
<evidence type="ECO:0000313" key="9">
    <source>
        <dbReference type="Proteomes" id="UP000244077"/>
    </source>
</evidence>
<keyword evidence="4" id="KW-0133">Cell shape</keyword>
<feature type="non-terminal residue" evidence="8">
    <location>
        <position position="1"/>
    </location>
</feature>
<dbReference type="CDD" id="cd16913">
    <property type="entry name" value="YkuD_like"/>
    <property type="match status" value="1"/>
</dbReference>
<evidence type="ECO:0000256" key="2">
    <source>
        <dbReference type="ARBA" id="ARBA00005992"/>
    </source>
</evidence>
<proteinExistence type="inferred from homology"/>
<keyword evidence="6" id="KW-0961">Cell wall biogenesis/degradation</keyword>
<evidence type="ECO:0000256" key="4">
    <source>
        <dbReference type="ARBA" id="ARBA00022960"/>
    </source>
</evidence>
<sequence>GDRPHSQHHNPSRLIMTSGHPTNYTTLTDVTCIGLYNEHIEEVFDRTPVGTQVKLI</sequence>
<organism evidence="8 9">
    <name type="scientific">Celeribacter persicus</name>
    <dbReference type="NCBI Taxonomy" id="1651082"/>
    <lineage>
        <taxon>Bacteria</taxon>
        <taxon>Pseudomonadati</taxon>
        <taxon>Pseudomonadota</taxon>
        <taxon>Alphaproteobacteria</taxon>
        <taxon>Rhodobacterales</taxon>
        <taxon>Roseobacteraceae</taxon>
        <taxon>Celeribacter</taxon>
    </lineage>
</organism>
<evidence type="ECO:0000256" key="1">
    <source>
        <dbReference type="ARBA" id="ARBA00004752"/>
    </source>
</evidence>
<dbReference type="EMBL" id="QAOH01000057">
    <property type="protein sequence ID" value="PTQ63188.1"/>
    <property type="molecule type" value="Genomic_DNA"/>
</dbReference>
<accession>A0A2T5GV34</accession>
<reference evidence="8 9" key="1">
    <citation type="submission" date="2018-04" db="EMBL/GenBank/DDBJ databases">
        <title>Genomic Encyclopedia of Archaeal and Bacterial Type Strains, Phase II (KMG-II): from individual species to whole genera.</title>
        <authorList>
            <person name="Goeker M."/>
        </authorList>
    </citation>
    <scope>NUCLEOTIDE SEQUENCE [LARGE SCALE GENOMIC DNA]</scope>
    <source>
        <strain evidence="8 9">DSM 100434</strain>
    </source>
</reference>
<evidence type="ECO:0000256" key="5">
    <source>
        <dbReference type="ARBA" id="ARBA00022984"/>
    </source>
</evidence>
<keyword evidence="9" id="KW-1185">Reference proteome</keyword>
<dbReference type="AlphaFoldDB" id="A0A2T5GV34"/>
<evidence type="ECO:0000256" key="6">
    <source>
        <dbReference type="ARBA" id="ARBA00023316"/>
    </source>
</evidence>
<dbReference type="InterPro" id="IPR038063">
    <property type="entry name" value="Transpep_catalytic_dom"/>
</dbReference>
<keyword evidence="5" id="KW-0573">Peptidoglycan synthesis</keyword>
<dbReference type="Proteomes" id="UP000244077">
    <property type="component" value="Unassembled WGS sequence"/>
</dbReference>
<evidence type="ECO:0000313" key="8">
    <source>
        <dbReference type="EMBL" id="PTQ63188.1"/>
    </source>
</evidence>
<protein>
    <recommendedName>
        <fullName evidence="10">L,D-transpeptidase-like protein</fullName>
    </recommendedName>
</protein>
<dbReference type="GO" id="GO:0071555">
    <property type="term" value="P:cell wall organization"/>
    <property type="evidence" value="ECO:0007669"/>
    <property type="project" value="UniProtKB-KW"/>
</dbReference>
<evidence type="ECO:0000256" key="7">
    <source>
        <dbReference type="SAM" id="MobiDB-lite"/>
    </source>
</evidence>
<comment type="caution">
    <text evidence="8">The sequence shown here is derived from an EMBL/GenBank/DDBJ whole genome shotgun (WGS) entry which is preliminary data.</text>
</comment>